<gene>
    <name evidence="2" type="ORF">GS429_00215</name>
</gene>
<keyword evidence="2" id="KW-0378">Hydrolase</keyword>
<dbReference type="Pfam" id="PF00753">
    <property type="entry name" value="Lactamase_B"/>
    <property type="match status" value="1"/>
</dbReference>
<dbReference type="EMBL" id="WUYX01000003">
    <property type="protein sequence ID" value="MXV60516.1"/>
    <property type="molecule type" value="Genomic_DNA"/>
</dbReference>
<evidence type="ECO:0000259" key="1">
    <source>
        <dbReference type="SMART" id="SM00849"/>
    </source>
</evidence>
<reference evidence="2 3" key="1">
    <citation type="submission" date="2020-01" db="EMBL/GenBank/DDBJ databases">
        <title>Natronorubrum sp. JWXQ-INN 674 isolated from Inner Mongolia Autonomous Region of China.</title>
        <authorList>
            <person name="Xue Q."/>
        </authorList>
    </citation>
    <scope>NUCLEOTIDE SEQUENCE [LARGE SCALE GENOMIC DNA]</scope>
    <source>
        <strain evidence="2 3">JWXQ-INN-674</strain>
    </source>
</reference>
<protein>
    <submittedName>
        <fullName evidence="2">MBL fold metallo-hydrolase</fullName>
    </submittedName>
</protein>
<evidence type="ECO:0000313" key="2">
    <source>
        <dbReference type="EMBL" id="MXV60516.1"/>
    </source>
</evidence>
<evidence type="ECO:0000313" key="3">
    <source>
        <dbReference type="Proteomes" id="UP000434101"/>
    </source>
</evidence>
<dbReference type="Gene3D" id="3.60.15.10">
    <property type="entry name" value="Ribonuclease Z/Hydroxyacylglutathione hydrolase-like"/>
    <property type="match status" value="1"/>
</dbReference>
<dbReference type="SUPFAM" id="SSF56281">
    <property type="entry name" value="Metallo-hydrolase/oxidoreductase"/>
    <property type="match status" value="1"/>
</dbReference>
<dbReference type="PANTHER" id="PTHR42951:SF14">
    <property type="entry name" value="METALLO-BETA-LACTAMASE SUPERFAMILY PROTEIN"/>
    <property type="match status" value="1"/>
</dbReference>
<keyword evidence="3" id="KW-1185">Reference proteome</keyword>
<comment type="caution">
    <text evidence="2">The sequence shown here is derived from an EMBL/GenBank/DDBJ whole genome shotgun (WGS) entry which is preliminary data.</text>
</comment>
<sequence>MQLVDDIYRFDLPRPATPPRDSKIAGDATIDEPISVHVIDGEQTLLFGTGYESSADQLIGDLEPLGGPDVIIVEHGDPDHYGAVSSLRDAFGDVTVVAPRADSEPLNDAGITPEVRIEDGDERWGITAIHAPGHTPGNMSFLHQKRGVLIVGDTFVHADSPIAARGSWSGPFAPMQFEYNSDDKAAKRSIRALTDERFRIALLTHGSDVTDNAADALRTMAAEIPE</sequence>
<dbReference type="AlphaFoldDB" id="A0A6B0VHU0"/>
<dbReference type="RefSeq" id="WP_160061539.1">
    <property type="nucleotide sequence ID" value="NZ_WUYX01000003.1"/>
</dbReference>
<accession>A0A6B0VHU0</accession>
<dbReference type="InterPro" id="IPR001279">
    <property type="entry name" value="Metallo-B-lactamas"/>
</dbReference>
<dbReference type="GO" id="GO:0016787">
    <property type="term" value="F:hydrolase activity"/>
    <property type="evidence" value="ECO:0007669"/>
    <property type="project" value="UniProtKB-KW"/>
</dbReference>
<dbReference type="OrthoDB" id="197151at2157"/>
<feature type="domain" description="Metallo-beta-lactamase" evidence="1">
    <location>
        <begin position="33"/>
        <end position="205"/>
    </location>
</feature>
<dbReference type="Proteomes" id="UP000434101">
    <property type="component" value="Unassembled WGS sequence"/>
</dbReference>
<dbReference type="SMART" id="SM00849">
    <property type="entry name" value="Lactamase_B"/>
    <property type="match status" value="1"/>
</dbReference>
<proteinExistence type="predicted"/>
<name>A0A6B0VHU0_9EURY</name>
<organism evidence="2 3">
    <name type="scientific">Natronorubrum halalkaliphilum</name>
    <dbReference type="NCBI Taxonomy" id="2691917"/>
    <lineage>
        <taxon>Archaea</taxon>
        <taxon>Methanobacteriati</taxon>
        <taxon>Methanobacteriota</taxon>
        <taxon>Stenosarchaea group</taxon>
        <taxon>Halobacteria</taxon>
        <taxon>Halobacteriales</taxon>
        <taxon>Natrialbaceae</taxon>
        <taxon>Natronorubrum</taxon>
    </lineage>
</organism>
<dbReference type="InterPro" id="IPR050855">
    <property type="entry name" value="NDM-1-like"/>
</dbReference>
<dbReference type="PANTHER" id="PTHR42951">
    <property type="entry name" value="METALLO-BETA-LACTAMASE DOMAIN-CONTAINING"/>
    <property type="match status" value="1"/>
</dbReference>
<dbReference type="InterPro" id="IPR036866">
    <property type="entry name" value="RibonucZ/Hydroxyglut_hydro"/>
</dbReference>